<proteinExistence type="predicted"/>
<accession>A0A165BWY8</accession>
<dbReference type="Proteomes" id="UP000077266">
    <property type="component" value="Unassembled WGS sequence"/>
</dbReference>
<sequence>MNVTAYYKKMARGARPIALRLPLYFLRRGKRSVILRDKPIASFSPALGHATTATLEATMRP</sequence>
<dbReference type="InParanoid" id="A0A165BWY8"/>
<evidence type="ECO:0000313" key="1">
    <source>
        <dbReference type="EMBL" id="KZV81395.1"/>
    </source>
</evidence>
<organism evidence="1 2">
    <name type="scientific">Exidia glandulosa HHB12029</name>
    <dbReference type="NCBI Taxonomy" id="1314781"/>
    <lineage>
        <taxon>Eukaryota</taxon>
        <taxon>Fungi</taxon>
        <taxon>Dikarya</taxon>
        <taxon>Basidiomycota</taxon>
        <taxon>Agaricomycotina</taxon>
        <taxon>Agaricomycetes</taxon>
        <taxon>Auriculariales</taxon>
        <taxon>Exidiaceae</taxon>
        <taxon>Exidia</taxon>
    </lineage>
</organism>
<keyword evidence="2" id="KW-1185">Reference proteome</keyword>
<protein>
    <submittedName>
        <fullName evidence="1">Uncharacterized protein</fullName>
    </submittedName>
</protein>
<name>A0A165BWY8_EXIGL</name>
<dbReference type="AlphaFoldDB" id="A0A165BWY8"/>
<dbReference type="EMBL" id="KV426394">
    <property type="protein sequence ID" value="KZV81395.1"/>
    <property type="molecule type" value="Genomic_DNA"/>
</dbReference>
<gene>
    <name evidence="1" type="ORF">EXIGLDRAFT_384799</name>
</gene>
<reference evidence="1 2" key="1">
    <citation type="journal article" date="2016" name="Mol. Biol. Evol.">
        <title>Comparative Genomics of Early-Diverging Mushroom-Forming Fungi Provides Insights into the Origins of Lignocellulose Decay Capabilities.</title>
        <authorList>
            <person name="Nagy L.G."/>
            <person name="Riley R."/>
            <person name="Tritt A."/>
            <person name="Adam C."/>
            <person name="Daum C."/>
            <person name="Floudas D."/>
            <person name="Sun H."/>
            <person name="Yadav J.S."/>
            <person name="Pangilinan J."/>
            <person name="Larsson K.H."/>
            <person name="Matsuura K."/>
            <person name="Barry K."/>
            <person name="Labutti K."/>
            <person name="Kuo R."/>
            <person name="Ohm R.A."/>
            <person name="Bhattacharya S.S."/>
            <person name="Shirouzu T."/>
            <person name="Yoshinaga Y."/>
            <person name="Martin F.M."/>
            <person name="Grigoriev I.V."/>
            <person name="Hibbett D.S."/>
        </authorList>
    </citation>
    <scope>NUCLEOTIDE SEQUENCE [LARGE SCALE GENOMIC DNA]</scope>
    <source>
        <strain evidence="1 2">HHB12029</strain>
    </source>
</reference>
<evidence type="ECO:0000313" key="2">
    <source>
        <dbReference type="Proteomes" id="UP000077266"/>
    </source>
</evidence>